<evidence type="ECO:0000313" key="3">
    <source>
        <dbReference type="Proteomes" id="UP001196413"/>
    </source>
</evidence>
<feature type="signal peptide" evidence="1">
    <location>
        <begin position="1"/>
        <end position="22"/>
    </location>
</feature>
<protein>
    <recommendedName>
        <fullName evidence="4">Secreted protein</fullName>
    </recommendedName>
</protein>
<dbReference type="AlphaFoldDB" id="A0AAD5MM27"/>
<feature type="chain" id="PRO_5042297070" description="Secreted protein" evidence="1">
    <location>
        <begin position="23"/>
        <end position="85"/>
    </location>
</feature>
<evidence type="ECO:0008006" key="4">
    <source>
        <dbReference type="Google" id="ProtNLM"/>
    </source>
</evidence>
<dbReference type="EMBL" id="JAHQIW010004042">
    <property type="protein sequence ID" value="KAJ1360947.1"/>
    <property type="molecule type" value="Genomic_DNA"/>
</dbReference>
<accession>A0AAD5MM27</accession>
<reference evidence="2" key="1">
    <citation type="submission" date="2021-06" db="EMBL/GenBank/DDBJ databases">
        <title>Parelaphostrongylus tenuis whole genome reference sequence.</title>
        <authorList>
            <person name="Garwood T.J."/>
            <person name="Larsen P.A."/>
            <person name="Fountain-Jones N.M."/>
            <person name="Garbe J.R."/>
            <person name="Macchietto M.G."/>
            <person name="Kania S.A."/>
            <person name="Gerhold R.W."/>
            <person name="Richards J.E."/>
            <person name="Wolf T.M."/>
        </authorList>
    </citation>
    <scope>NUCLEOTIDE SEQUENCE</scope>
    <source>
        <strain evidence="2">MNPRO001-30</strain>
        <tissue evidence="2">Meninges</tissue>
    </source>
</reference>
<gene>
    <name evidence="2" type="ORF">KIN20_020076</name>
</gene>
<keyword evidence="3" id="KW-1185">Reference proteome</keyword>
<evidence type="ECO:0000256" key="1">
    <source>
        <dbReference type="SAM" id="SignalP"/>
    </source>
</evidence>
<comment type="caution">
    <text evidence="2">The sequence shown here is derived from an EMBL/GenBank/DDBJ whole genome shotgun (WGS) entry which is preliminary data.</text>
</comment>
<sequence>MLSDGAISGLSLWLWLGGSGCGQPTSSKCGLTTLDDEVENDQKLVSSEMSNPHETNPFLTKRYHVIAGTKSNFRCKTTLMLLKLS</sequence>
<name>A0AAD5MM27_PARTN</name>
<dbReference type="Proteomes" id="UP001196413">
    <property type="component" value="Unassembled WGS sequence"/>
</dbReference>
<proteinExistence type="predicted"/>
<organism evidence="2 3">
    <name type="scientific">Parelaphostrongylus tenuis</name>
    <name type="common">Meningeal worm</name>
    <dbReference type="NCBI Taxonomy" id="148309"/>
    <lineage>
        <taxon>Eukaryota</taxon>
        <taxon>Metazoa</taxon>
        <taxon>Ecdysozoa</taxon>
        <taxon>Nematoda</taxon>
        <taxon>Chromadorea</taxon>
        <taxon>Rhabditida</taxon>
        <taxon>Rhabditina</taxon>
        <taxon>Rhabditomorpha</taxon>
        <taxon>Strongyloidea</taxon>
        <taxon>Metastrongylidae</taxon>
        <taxon>Parelaphostrongylus</taxon>
    </lineage>
</organism>
<keyword evidence="1" id="KW-0732">Signal</keyword>
<evidence type="ECO:0000313" key="2">
    <source>
        <dbReference type="EMBL" id="KAJ1360947.1"/>
    </source>
</evidence>